<dbReference type="InterPro" id="IPR003594">
    <property type="entry name" value="HATPase_dom"/>
</dbReference>
<accession>U6B369</accession>
<dbReference type="SUPFAM" id="SSF55874">
    <property type="entry name" value="ATPase domain of HSP90 chaperone/DNA topoisomerase II/histidine kinase"/>
    <property type="match status" value="1"/>
</dbReference>
<evidence type="ECO:0000256" key="6">
    <source>
        <dbReference type="ARBA" id="ARBA00023012"/>
    </source>
</evidence>
<dbReference type="CDD" id="cd00082">
    <property type="entry name" value="HisKA"/>
    <property type="match status" value="1"/>
</dbReference>
<dbReference type="Proteomes" id="UP000017862">
    <property type="component" value="Chromosome"/>
</dbReference>
<dbReference type="InterPro" id="IPR003661">
    <property type="entry name" value="HisK_dim/P_dom"/>
</dbReference>
<feature type="transmembrane region" description="Helical" evidence="7">
    <location>
        <begin position="6"/>
        <end position="22"/>
    </location>
</feature>
<feature type="domain" description="Histidine kinase" evidence="8">
    <location>
        <begin position="550"/>
        <end position="765"/>
    </location>
</feature>
<keyword evidence="7" id="KW-0812">Transmembrane</keyword>
<reference evidence="9 10" key="1">
    <citation type="journal article" date="2014" name="Mol. Plant Microbe Interact.">
        <title>The complete genome sequence of Candidatus Liberibacter americanus, associated with citrus Huanglongbing.</title>
        <authorList>
            <person name="Wulff N.A."/>
            <person name="Zhang S."/>
            <person name="Setubal J.C."/>
            <person name="Almeida N.F."/>
            <person name="Martins E.C."/>
            <person name="Harakava R."/>
            <person name="Kumar D."/>
            <person name="Rangel L.T."/>
            <person name="Foissac X."/>
            <person name="Bove J."/>
            <person name="Gabriel D.W."/>
        </authorList>
    </citation>
    <scope>NUCLEOTIDE SEQUENCE [LARGE SCALE GENOMIC DNA]</scope>
    <source>
        <strain evidence="9 10">Sao Paulo</strain>
    </source>
</reference>
<dbReference type="GO" id="GO:0000155">
    <property type="term" value="F:phosphorelay sensor kinase activity"/>
    <property type="evidence" value="ECO:0007669"/>
    <property type="project" value="InterPro"/>
</dbReference>
<dbReference type="Pfam" id="PF00512">
    <property type="entry name" value="HisKA"/>
    <property type="match status" value="1"/>
</dbReference>
<evidence type="ECO:0000256" key="1">
    <source>
        <dbReference type="ARBA" id="ARBA00000085"/>
    </source>
</evidence>
<sequence>MAIFGTIVGLILATIIPIVLLIRQRNTLAKKVNDAYLCLSEVCYQLSKYHSLLANNNYRIIVWDGYDNNPEVIGQFPAEIGIPQKDTDFLSFENWLKQNDYVKLSQGIEELRNNGQSFDIIAETQNNCTIKIEGRVSGSCAFLRFLTLNGIYAELAETTLQYKKMCNKISIFKLLLDSIDFKVWQRDQSGEIIWTNNSYRKYVENASSKQAIFNNRILSEEEVKKRMLSSITEEDKFCEIISTVEQGRNKSYKIVSVINSFGAAGIAIDVSQEVNTHDQLTHIYEILHNLTVAIAIFDKNRYLQFYNQSFIKLWEVDIDFLETNPSNDEMLEFFRSANKLPEQLNWKKWKENIFSVYKSSDTYTDTWHLPNGQTLKIIVVPHPQGGTIWMFENLTVQMDLETRYNTLVKVQGETIDHLSEGVAVFGPDGKIKLSNPAFRNLWQTDEEQVSPGTHIRNIAATCSKYYDKPDGWNLFAAIITSFEDERKSLKGKLELLSNSVLEYYIIPLPNAQTMLTFVNVTDSVKAEQALTEKNEALRKADGLKNSFVQHVSYELRSPLTNIIGFTDLLKTFKLGSLNQKQSEYVEYISASSALLLNLVNDILDLATVDAGIMELKYSEIIISDLLNEVNKSIAHKMQERDIKLKISTKGKLGSIIADRQRLIQIFVKILRNAADFSPKGSVVVLESLRDGNDFIFSVTNKGPKIPEDMNVFDRFVSGLQPGKRRGAGLGLSIVESFIHLHGGKVYIDSSNEGMTKITCHIPSKSVSKNEP</sequence>
<dbReference type="Pfam" id="PF12860">
    <property type="entry name" value="PAS_7"/>
    <property type="match status" value="2"/>
</dbReference>
<dbReference type="HOGENOM" id="CLU_018130_0_0_5"/>
<dbReference type="EC" id="2.7.13.3" evidence="2"/>
<dbReference type="CDD" id="cd00075">
    <property type="entry name" value="HATPase"/>
    <property type="match status" value="1"/>
</dbReference>
<proteinExistence type="predicted"/>
<dbReference type="PANTHER" id="PTHR43711">
    <property type="entry name" value="TWO-COMPONENT HISTIDINE KINASE"/>
    <property type="match status" value="1"/>
</dbReference>
<dbReference type="InterPro" id="IPR036890">
    <property type="entry name" value="HATPase_C_sf"/>
</dbReference>
<keyword evidence="6" id="KW-0902">Two-component regulatory system</keyword>
<keyword evidence="10" id="KW-1185">Reference proteome</keyword>
<dbReference type="InterPro" id="IPR004358">
    <property type="entry name" value="Sig_transdc_His_kin-like_C"/>
</dbReference>
<evidence type="ECO:0000256" key="5">
    <source>
        <dbReference type="ARBA" id="ARBA00022777"/>
    </source>
</evidence>
<evidence type="ECO:0000259" key="8">
    <source>
        <dbReference type="PROSITE" id="PS50109"/>
    </source>
</evidence>
<dbReference type="PATRIC" id="fig|1261131.3.peg.119"/>
<dbReference type="Gene3D" id="3.30.565.10">
    <property type="entry name" value="Histidine kinase-like ATPase, C-terminal domain"/>
    <property type="match status" value="1"/>
</dbReference>
<dbReference type="EMBL" id="CP006604">
    <property type="protein sequence ID" value="AHA27504.1"/>
    <property type="molecule type" value="Genomic_DNA"/>
</dbReference>
<organism evidence="9 10">
    <name type="scientific">Candidatus Liberibacter americanus str. Sao Paulo</name>
    <dbReference type="NCBI Taxonomy" id="1261131"/>
    <lineage>
        <taxon>Bacteria</taxon>
        <taxon>Pseudomonadati</taxon>
        <taxon>Pseudomonadota</taxon>
        <taxon>Alphaproteobacteria</taxon>
        <taxon>Hyphomicrobiales</taxon>
        <taxon>Rhizobiaceae</taxon>
        <taxon>Liberibacter</taxon>
    </lineage>
</organism>
<keyword evidence="7" id="KW-0472">Membrane</keyword>
<evidence type="ECO:0000256" key="2">
    <source>
        <dbReference type="ARBA" id="ARBA00012438"/>
    </source>
</evidence>
<keyword evidence="5 9" id="KW-0418">Kinase</keyword>
<dbReference type="Pfam" id="PF02518">
    <property type="entry name" value="HATPase_c"/>
    <property type="match status" value="1"/>
</dbReference>
<evidence type="ECO:0000313" key="10">
    <source>
        <dbReference type="Proteomes" id="UP000017862"/>
    </source>
</evidence>
<dbReference type="PRINTS" id="PR00344">
    <property type="entry name" value="BCTRLSENSOR"/>
</dbReference>
<protein>
    <recommendedName>
        <fullName evidence="2">histidine kinase</fullName>
        <ecNumber evidence="2">2.7.13.3</ecNumber>
    </recommendedName>
</protein>
<evidence type="ECO:0000256" key="7">
    <source>
        <dbReference type="SAM" id="Phobius"/>
    </source>
</evidence>
<dbReference type="PROSITE" id="PS50109">
    <property type="entry name" value="HIS_KIN"/>
    <property type="match status" value="1"/>
</dbReference>
<dbReference type="InterPro" id="IPR050736">
    <property type="entry name" value="Sensor_HK_Regulatory"/>
</dbReference>
<keyword evidence="4" id="KW-0808">Transferase</keyword>
<keyword evidence="7" id="KW-1133">Transmembrane helix</keyword>
<comment type="catalytic activity">
    <reaction evidence="1">
        <text>ATP + protein L-histidine = ADP + protein N-phospho-L-histidine.</text>
        <dbReference type="EC" id="2.7.13.3"/>
    </reaction>
</comment>
<evidence type="ECO:0000313" key="9">
    <source>
        <dbReference type="EMBL" id="AHA27504.1"/>
    </source>
</evidence>
<name>U6B369_9HYPH</name>
<dbReference type="Gene3D" id="3.30.450.20">
    <property type="entry name" value="PAS domain"/>
    <property type="match status" value="1"/>
</dbReference>
<dbReference type="InterPro" id="IPR036097">
    <property type="entry name" value="HisK_dim/P_sf"/>
</dbReference>
<dbReference type="AlphaFoldDB" id="U6B369"/>
<dbReference type="PANTHER" id="PTHR43711:SF1">
    <property type="entry name" value="HISTIDINE KINASE 1"/>
    <property type="match status" value="1"/>
</dbReference>
<evidence type="ECO:0000256" key="4">
    <source>
        <dbReference type="ARBA" id="ARBA00022679"/>
    </source>
</evidence>
<keyword evidence="3" id="KW-0597">Phosphoprotein</keyword>
<dbReference type="InterPro" id="IPR005467">
    <property type="entry name" value="His_kinase_dom"/>
</dbReference>
<dbReference type="SUPFAM" id="SSF47384">
    <property type="entry name" value="Homodimeric domain of signal transducing histidine kinase"/>
    <property type="match status" value="1"/>
</dbReference>
<dbReference type="Gene3D" id="1.10.287.130">
    <property type="match status" value="1"/>
</dbReference>
<dbReference type="eggNOG" id="COG2205">
    <property type="taxonomic scope" value="Bacteria"/>
</dbReference>
<gene>
    <name evidence="9" type="ORF">lam_130</name>
</gene>
<evidence type="ECO:0000256" key="3">
    <source>
        <dbReference type="ARBA" id="ARBA00022553"/>
    </source>
</evidence>
<dbReference type="KEGG" id="lar:lam_130"/>
<dbReference type="SMART" id="SM00387">
    <property type="entry name" value="HATPase_c"/>
    <property type="match status" value="1"/>
</dbReference>
<dbReference type="STRING" id="1261131.lam_130"/>
<dbReference type="SMART" id="SM00388">
    <property type="entry name" value="HisKA"/>
    <property type="match status" value="1"/>
</dbReference>